<comment type="caution">
    <text evidence="1">The sequence shown here is derived from an EMBL/GenBank/DDBJ whole genome shotgun (WGS) entry which is preliminary data.</text>
</comment>
<name>A0ABN7MZV6_9BURK</name>
<keyword evidence="2" id="KW-1185">Reference proteome</keyword>
<evidence type="ECO:0000313" key="2">
    <source>
        <dbReference type="Proteomes" id="UP000672526"/>
    </source>
</evidence>
<proteinExistence type="predicted"/>
<sequence>MKKAPGRRRPAVCPPIGALMQYGERTVRVVAEASGQRAIIESVGDDGRIFRSNVKWTNLLALTGQLF</sequence>
<dbReference type="RefSeq" id="WP_211617495.1">
    <property type="nucleotide sequence ID" value="NZ_CAJNBK010000051.1"/>
</dbReference>
<dbReference type="EMBL" id="CAJNBK010000051">
    <property type="protein sequence ID" value="CAE6840667.1"/>
    <property type="molecule type" value="Genomic_DNA"/>
</dbReference>
<protein>
    <submittedName>
        <fullName evidence="1">Uncharacterized protein</fullName>
    </submittedName>
</protein>
<accession>A0ABN7MZV6</accession>
<gene>
    <name evidence="1" type="ORF">R69888_06963</name>
</gene>
<reference evidence="1 2" key="1">
    <citation type="submission" date="2021-02" db="EMBL/GenBank/DDBJ databases">
        <authorList>
            <person name="Vanwijnsberghe S."/>
        </authorList>
    </citation>
    <scope>NUCLEOTIDE SEQUENCE [LARGE SCALE GENOMIC DNA]</scope>
    <source>
        <strain evidence="1 2">LMG 31837</strain>
    </source>
</reference>
<dbReference type="Proteomes" id="UP000672526">
    <property type="component" value="Unassembled WGS sequence"/>
</dbReference>
<organism evidence="1 2">
    <name type="scientific">Paraburkholderia haematera</name>
    <dbReference type="NCBI Taxonomy" id="2793077"/>
    <lineage>
        <taxon>Bacteria</taxon>
        <taxon>Pseudomonadati</taxon>
        <taxon>Pseudomonadota</taxon>
        <taxon>Betaproteobacteria</taxon>
        <taxon>Burkholderiales</taxon>
        <taxon>Burkholderiaceae</taxon>
        <taxon>Paraburkholderia</taxon>
    </lineage>
</organism>
<evidence type="ECO:0000313" key="1">
    <source>
        <dbReference type="EMBL" id="CAE6840667.1"/>
    </source>
</evidence>